<dbReference type="Pfam" id="PF00034">
    <property type="entry name" value="Cytochrom_C"/>
    <property type="match status" value="1"/>
</dbReference>
<feature type="chain" id="PRO_5022862526" evidence="7">
    <location>
        <begin position="31"/>
        <end position="131"/>
    </location>
</feature>
<evidence type="ECO:0000256" key="5">
    <source>
        <dbReference type="ARBA" id="ARBA00023004"/>
    </source>
</evidence>
<organism evidence="9 10">
    <name type="scientific">Nitratireductor mangrovi</name>
    <dbReference type="NCBI Taxonomy" id="2599600"/>
    <lineage>
        <taxon>Bacteria</taxon>
        <taxon>Pseudomonadati</taxon>
        <taxon>Pseudomonadota</taxon>
        <taxon>Alphaproteobacteria</taxon>
        <taxon>Hyphomicrobiales</taxon>
        <taxon>Phyllobacteriaceae</taxon>
        <taxon>Nitratireductor</taxon>
    </lineage>
</organism>
<dbReference type="InterPro" id="IPR036909">
    <property type="entry name" value="Cyt_c-like_dom_sf"/>
</dbReference>
<dbReference type="PROSITE" id="PS51007">
    <property type="entry name" value="CYTC"/>
    <property type="match status" value="1"/>
</dbReference>
<evidence type="ECO:0000256" key="1">
    <source>
        <dbReference type="ARBA" id="ARBA00022448"/>
    </source>
</evidence>
<evidence type="ECO:0000259" key="8">
    <source>
        <dbReference type="PROSITE" id="PS51007"/>
    </source>
</evidence>
<evidence type="ECO:0000256" key="3">
    <source>
        <dbReference type="ARBA" id="ARBA00022723"/>
    </source>
</evidence>
<feature type="domain" description="Cytochrome c" evidence="8">
    <location>
        <begin position="54"/>
        <end position="130"/>
    </location>
</feature>
<dbReference type="AlphaFoldDB" id="A0A5B8L4P6"/>
<keyword evidence="4" id="KW-0249">Electron transport</keyword>
<evidence type="ECO:0000256" key="7">
    <source>
        <dbReference type="SAM" id="SignalP"/>
    </source>
</evidence>
<keyword evidence="7" id="KW-0732">Signal</keyword>
<protein>
    <submittedName>
        <fullName evidence="9">C-type cytochrome</fullName>
    </submittedName>
</protein>
<keyword evidence="1" id="KW-0813">Transport</keyword>
<dbReference type="PANTHER" id="PTHR33751:SF9">
    <property type="entry name" value="CYTOCHROME C4"/>
    <property type="match status" value="1"/>
</dbReference>
<evidence type="ECO:0000256" key="2">
    <source>
        <dbReference type="ARBA" id="ARBA00022617"/>
    </source>
</evidence>
<dbReference type="GO" id="GO:0009055">
    <property type="term" value="F:electron transfer activity"/>
    <property type="evidence" value="ECO:0007669"/>
    <property type="project" value="InterPro"/>
</dbReference>
<keyword evidence="3 6" id="KW-0479">Metal-binding</keyword>
<keyword evidence="5 6" id="KW-0408">Iron</keyword>
<dbReference type="KEGG" id="niy:FQ775_21020"/>
<evidence type="ECO:0000313" key="10">
    <source>
        <dbReference type="Proteomes" id="UP000321389"/>
    </source>
</evidence>
<dbReference type="EMBL" id="CP042301">
    <property type="protein sequence ID" value="QDZ02650.1"/>
    <property type="molecule type" value="Genomic_DNA"/>
</dbReference>
<feature type="signal peptide" evidence="7">
    <location>
        <begin position="1"/>
        <end position="30"/>
    </location>
</feature>
<dbReference type="GO" id="GO:0020037">
    <property type="term" value="F:heme binding"/>
    <property type="evidence" value="ECO:0007669"/>
    <property type="project" value="InterPro"/>
</dbReference>
<dbReference type="SUPFAM" id="SSF46626">
    <property type="entry name" value="Cytochrome c"/>
    <property type="match status" value="1"/>
</dbReference>
<dbReference type="PANTHER" id="PTHR33751">
    <property type="entry name" value="CBB3-TYPE CYTOCHROME C OXIDASE SUBUNIT FIXP"/>
    <property type="match status" value="1"/>
</dbReference>
<evidence type="ECO:0000256" key="4">
    <source>
        <dbReference type="ARBA" id="ARBA00022982"/>
    </source>
</evidence>
<evidence type="ECO:0000313" key="9">
    <source>
        <dbReference type="EMBL" id="QDZ02650.1"/>
    </source>
</evidence>
<reference evidence="9" key="1">
    <citation type="submission" date="2020-04" db="EMBL/GenBank/DDBJ databases">
        <title>Nitratireductor sp. nov. isolated from mangrove soil.</title>
        <authorList>
            <person name="Ye Y."/>
        </authorList>
    </citation>
    <scope>NUCLEOTIDE SEQUENCE</scope>
    <source>
        <strain evidence="9">SY7</strain>
    </source>
</reference>
<sequence length="131" mass="13805">MTKSGLVKRMPWTLLLVAAMTLAPARTSLATTTADGAAAAEVERLTSDILSLDGDPAYGEYLGGECVTCHQRSGASDGIPPITGLSVDYAVRALVEYKLGIRGNEVMKLMTARLDEEEIAALAAYFAGLEP</sequence>
<name>A0A5B8L4P6_9HYPH</name>
<dbReference type="GO" id="GO:0046872">
    <property type="term" value="F:metal ion binding"/>
    <property type="evidence" value="ECO:0007669"/>
    <property type="project" value="UniProtKB-KW"/>
</dbReference>
<gene>
    <name evidence="9" type="ORF">FQ775_21020</name>
</gene>
<dbReference type="Proteomes" id="UP000321389">
    <property type="component" value="Chromosome"/>
</dbReference>
<keyword evidence="2 6" id="KW-0349">Heme</keyword>
<evidence type="ECO:0000256" key="6">
    <source>
        <dbReference type="PROSITE-ProRule" id="PRU00433"/>
    </source>
</evidence>
<proteinExistence type="predicted"/>
<dbReference type="InterPro" id="IPR009056">
    <property type="entry name" value="Cyt_c-like_dom"/>
</dbReference>
<dbReference type="RefSeq" id="WP_146301285.1">
    <property type="nucleotide sequence ID" value="NZ_CP042301.2"/>
</dbReference>
<dbReference type="Gene3D" id="1.10.760.10">
    <property type="entry name" value="Cytochrome c-like domain"/>
    <property type="match status" value="1"/>
</dbReference>
<keyword evidence="10" id="KW-1185">Reference proteome</keyword>
<dbReference type="InterPro" id="IPR050597">
    <property type="entry name" value="Cytochrome_c_Oxidase_Subunit"/>
</dbReference>
<dbReference type="OrthoDB" id="9805828at2"/>
<accession>A0A5B8L4P6</accession>